<feature type="region of interest" description="Disordered" evidence="1">
    <location>
        <begin position="383"/>
        <end position="417"/>
    </location>
</feature>
<evidence type="ECO:0000256" key="1">
    <source>
        <dbReference type="SAM" id="MobiDB-lite"/>
    </source>
</evidence>
<organism evidence="2">
    <name type="scientific">viral metagenome</name>
    <dbReference type="NCBI Taxonomy" id="1070528"/>
    <lineage>
        <taxon>unclassified sequences</taxon>
        <taxon>metagenomes</taxon>
        <taxon>organismal metagenomes</taxon>
    </lineage>
</organism>
<dbReference type="AlphaFoldDB" id="A0A6M3IP60"/>
<feature type="region of interest" description="Disordered" evidence="1">
    <location>
        <begin position="1"/>
        <end position="28"/>
    </location>
</feature>
<gene>
    <name evidence="4" type="ORF">MM415A00138_0012</name>
    <name evidence="2" type="ORF">MM415B01354_0010</name>
    <name evidence="3" type="ORF">TM448B00155_0009</name>
</gene>
<feature type="compositionally biased region" description="Basic and acidic residues" evidence="1">
    <location>
        <begin position="691"/>
        <end position="702"/>
    </location>
</feature>
<reference evidence="2" key="1">
    <citation type="submission" date="2020-03" db="EMBL/GenBank/DDBJ databases">
        <title>The deep terrestrial virosphere.</title>
        <authorList>
            <person name="Holmfeldt K."/>
            <person name="Nilsson E."/>
            <person name="Simone D."/>
            <person name="Lopez-Fernandez M."/>
            <person name="Wu X."/>
            <person name="de Brujin I."/>
            <person name="Lundin D."/>
            <person name="Andersson A."/>
            <person name="Bertilsson S."/>
            <person name="Dopson M."/>
        </authorList>
    </citation>
    <scope>NUCLEOTIDE SEQUENCE</scope>
    <source>
        <strain evidence="4">MM415A00138</strain>
        <strain evidence="2">MM415B01354</strain>
        <strain evidence="3">TM448B00155</strain>
    </source>
</reference>
<feature type="region of interest" description="Disordered" evidence="1">
    <location>
        <begin position="667"/>
        <end position="702"/>
    </location>
</feature>
<name>A0A6M3IP60_9ZZZZ</name>
<dbReference type="EMBL" id="MT145196">
    <property type="protein sequence ID" value="QJI05199.1"/>
    <property type="molecule type" value="Genomic_DNA"/>
</dbReference>
<proteinExistence type="predicted"/>
<accession>A0A6M3IP60</accession>
<evidence type="ECO:0000313" key="3">
    <source>
        <dbReference type="EMBL" id="QJH93893.1"/>
    </source>
</evidence>
<protein>
    <submittedName>
        <fullName evidence="2">Putative portal protein</fullName>
    </submittedName>
</protein>
<evidence type="ECO:0000313" key="4">
    <source>
        <dbReference type="EMBL" id="QJI05199.1"/>
    </source>
</evidence>
<dbReference type="Pfam" id="PF16510">
    <property type="entry name" value="P22_portal"/>
    <property type="match status" value="1"/>
</dbReference>
<evidence type="ECO:0000313" key="2">
    <source>
        <dbReference type="EMBL" id="QJA59105.1"/>
    </source>
</evidence>
<dbReference type="EMBL" id="MT144593">
    <property type="protein sequence ID" value="QJH93893.1"/>
    <property type="molecule type" value="Genomic_DNA"/>
</dbReference>
<dbReference type="InterPro" id="IPR032427">
    <property type="entry name" value="P22_portal"/>
</dbReference>
<sequence length="702" mass="78732">MSDVLQSIAREQYGGPAGPEREPSDSTDITSFLRDRVRARFERAKRARRSRELTWYLNLAFYLGDHYAVIDGTKQTINSGTRTKVPAHRVRAVFPRIKSAVNHMVASMVKARPTFTASPMTEDPEDIDGARIASSALLHEWKRACLTEEDHDLKLWKAITGTAGFWTRWDETQGYAEQDPETNELQPPQGEIDGFVVPPFNLYPDPDATRLSNASYFIHASEENIADLKEAFPERAHLIGRSGSHRDRAGHYERKLRQMMGDMLSGSQEVLEPGETTTLIIYWEPRSSHFPNGVMVIMTPDVVLWAHDNRWAHFGSGKMWCPVELFYHHRLSASIWGDSAIGDAIPLQMELNKTLSQVFEHRNMMTRGRYWIPRGCKVDPSQMNGEPSEKVFYDPTPPERSAGGRAYRPEREDPPPFPQGHMRMLVTLSDAIADVINHHAVSQGKTEPGLRTGVAIEALQEKDESPNVPVAERDNQGWARVGRRWLQLIHDQWSEARIIQVRGEDGYTETRAFRGADIPANLDIEVDTDILLPSSRAARTNALIALTQYGVLDRAEARQALFGGFGTIRAAIAKASRDESQQRRENALMAQGQPVEVNNFDNHLVGMTVLNDFRKTAYFERIRKNPTMIPKGIGPDGMPVMATVGDLFELHQQAHAQALMAQGPMALMGATGMPQPSDSPGSEQGAGNGEQRQEEKPDSRRM</sequence>
<dbReference type="EMBL" id="MT141354">
    <property type="protein sequence ID" value="QJA59105.1"/>
    <property type="molecule type" value="Genomic_DNA"/>
</dbReference>